<evidence type="ECO:0000313" key="2">
    <source>
        <dbReference type="EMBL" id="PZO22856.1"/>
    </source>
</evidence>
<name>A0A2W4UN97_9CYAN</name>
<feature type="region of interest" description="Disordered" evidence="1">
    <location>
        <begin position="453"/>
        <end position="503"/>
    </location>
</feature>
<dbReference type="AlphaFoldDB" id="A0A2W4UN97"/>
<protein>
    <submittedName>
        <fullName evidence="2">Uncharacterized protein</fullName>
    </submittedName>
</protein>
<feature type="compositionally biased region" description="Polar residues" evidence="1">
    <location>
        <begin position="489"/>
        <end position="503"/>
    </location>
</feature>
<feature type="compositionally biased region" description="Polar residues" evidence="1">
    <location>
        <begin position="19"/>
        <end position="33"/>
    </location>
</feature>
<dbReference type="Proteomes" id="UP000249354">
    <property type="component" value="Unassembled WGS sequence"/>
</dbReference>
<evidence type="ECO:0000313" key="3">
    <source>
        <dbReference type="Proteomes" id="UP000249354"/>
    </source>
</evidence>
<proteinExistence type="predicted"/>
<sequence length="517" mass="56786">MSENPSLPPSSDSPLVDSTDNTNSAQETSQSDANRLIDSGPNDWEVAAIPGTVSNVQPSANSEAVLSEPPASGREGELLVLLHDLNQCNDVLLSRVMQLEWALEKSQTALENEVANAQAIAREMAQQVSVEQAAAQQISYNTQQQIAKLVSKLDNNEQALSRQLLINENLQTEVSNCQERISQLERECTIGAQQHLEEVQARAKAESASKDLRSRLQRQQRYTMQFKAALEKSLTVTARSSEAAIAQPIAFKDATTGVMPKAQRIMPWVSDNSSPFAGIDPHLESLIRGVSKSGAEAEEVGALVQRESAVERVTNTEADSKLWQDIERVMNHTERGSDADVMKQTTDIASDYRLDDLMDDTPVIIREQSAEIAALEVPAQSDSKEANIVSVTQKNASEEDDLIRQIESSFTAANRYAPEEIVGFTEPSPWGKPLPEKQSEKQLNKELNKELERLANNAKAQQVSRSAEDSYLPTVGSEVDPAVEPSMQPVRSQTQPGSLSNIKLPTFRNAKVASFRR</sequence>
<gene>
    <name evidence="2" type="ORF">DCF25_01770</name>
</gene>
<comment type="caution">
    <text evidence="2">The sequence shown here is derived from an EMBL/GenBank/DDBJ whole genome shotgun (WGS) entry which is preliminary data.</text>
</comment>
<reference evidence="3" key="1">
    <citation type="submission" date="2018-04" db="EMBL/GenBank/DDBJ databases">
        <authorList>
            <person name="Cornet L."/>
        </authorList>
    </citation>
    <scope>NUCLEOTIDE SEQUENCE [LARGE SCALE GENOMIC DNA]</scope>
</reference>
<evidence type="ECO:0000256" key="1">
    <source>
        <dbReference type="SAM" id="MobiDB-lite"/>
    </source>
</evidence>
<reference evidence="2 3" key="2">
    <citation type="submission" date="2018-06" db="EMBL/GenBank/DDBJ databases">
        <title>Metagenomic assembly of (sub)arctic Cyanobacteria and their associated microbiome from non-axenic cultures.</title>
        <authorList>
            <person name="Baurain D."/>
        </authorList>
    </citation>
    <scope>NUCLEOTIDE SEQUENCE [LARGE SCALE GENOMIC DNA]</scope>
    <source>
        <strain evidence="2">ULC129bin1</strain>
    </source>
</reference>
<dbReference type="EMBL" id="QBMC01000006">
    <property type="protein sequence ID" value="PZO22856.1"/>
    <property type="molecule type" value="Genomic_DNA"/>
</dbReference>
<feature type="region of interest" description="Disordered" evidence="1">
    <location>
        <begin position="1"/>
        <end position="44"/>
    </location>
</feature>
<organism evidence="2 3">
    <name type="scientific">Leptolyngbya foveolarum</name>
    <dbReference type="NCBI Taxonomy" id="47253"/>
    <lineage>
        <taxon>Bacteria</taxon>
        <taxon>Bacillati</taxon>
        <taxon>Cyanobacteriota</taxon>
        <taxon>Cyanophyceae</taxon>
        <taxon>Leptolyngbyales</taxon>
        <taxon>Leptolyngbyaceae</taxon>
        <taxon>Leptolyngbya group</taxon>
        <taxon>Leptolyngbya</taxon>
    </lineage>
</organism>
<accession>A0A2W4UN97</accession>
<feature type="compositionally biased region" description="Low complexity" evidence="1">
    <location>
        <begin position="9"/>
        <end position="18"/>
    </location>
</feature>